<feature type="region of interest" description="Disordered" evidence="1">
    <location>
        <begin position="286"/>
        <end position="315"/>
    </location>
</feature>
<feature type="chain" id="PRO_5043663680" evidence="2">
    <location>
        <begin position="23"/>
        <end position="315"/>
    </location>
</feature>
<organism evidence="3 4">
    <name type="scientific">Pristionchus fissidentatus</name>
    <dbReference type="NCBI Taxonomy" id="1538716"/>
    <lineage>
        <taxon>Eukaryota</taxon>
        <taxon>Metazoa</taxon>
        <taxon>Ecdysozoa</taxon>
        <taxon>Nematoda</taxon>
        <taxon>Chromadorea</taxon>
        <taxon>Rhabditida</taxon>
        <taxon>Rhabditina</taxon>
        <taxon>Diplogasteromorpha</taxon>
        <taxon>Diplogasteroidea</taxon>
        <taxon>Neodiplogasteridae</taxon>
        <taxon>Pristionchus</taxon>
    </lineage>
</organism>
<dbReference type="Proteomes" id="UP001432322">
    <property type="component" value="Unassembled WGS sequence"/>
</dbReference>
<accession>A0AAV5W4F6</accession>
<gene>
    <name evidence="3" type="ORF">PFISCL1PPCAC_16284</name>
</gene>
<evidence type="ECO:0000313" key="4">
    <source>
        <dbReference type="Proteomes" id="UP001432322"/>
    </source>
</evidence>
<feature type="signal peptide" evidence="2">
    <location>
        <begin position="1"/>
        <end position="22"/>
    </location>
</feature>
<evidence type="ECO:0000313" key="3">
    <source>
        <dbReference type="EMBL" id="GMT24987.1"/>
    </source>
</evidence>
<protein>
    <submittedName>
        <fullName evidence="3">Uncharacterized protein</fullName>
    </submittedName>
</protein>
<feature type="non-terminal residue" evidence="3">
    <location>
        <position position="315"/>
    </location>
</feature>
<dbReference type="EMBL" id="BTSY01000004">
    <property type="protein sequence ID" value="GMT24987.1"/>
    <property type="molecule type" value="Genomic_DNA"/>
</dbReference>
<name>A0AAV5W4F6_9BILA</name>
<comment type="caution">
    <text evidence="3">The sequence shown here is derived from an EMBL/GenBank/DDBJ whole genome shotgun (WGS) entry which is preliminary data.</text>
</comment>
<sequence length="315" mass="34629">MIDRWRLLLWLTLIALLQLSIAEDCVKDIAEDICPQREGFDGDCESKCLQQFPLRISSGCFLRSSGTLLSFFGIRSFACRCSLPSSYCDATAVLNAFAPARLHFSLPAIQAHSTIERLNGEQSCPLSPSPFDLSCSSSFSSCGWLRSVGADWFSAREHGIMPFSPQESPTGDYLVAVSKEGFTSISIDTCPGLCSKEDVNVTVRVWRAPWVVVELCFKEEGQTMCAPVKTPNGRPTTEVMPQTNSFSFSFRFSNLTVGDAVLIDDLSTIFEPCPLAQRMRNTALSSFPSPVPSPLSQVENSPFRASMQPSKIGFQ</sequence>
<evidence type="ECO:0000256" key="1">
    <source>
        <dbReference type="SAM" id="MobiDB-lite"/>
    </source>
</evidence>
<keyword evidence="2" id="KW-0732">Signal</keyword>
<proteinExistence type="predicted"/>
<dbReference type="AlphaFoldDB" id="A0AAV5W4F6"/>
<evidence type="ECO:0000256" key="2">
    <source>
        <dbReference type="SAM" id="SignalP"/>
    </source>
</evidence>
<reference evidence="3" key="1">
    <citation type="submission" date="2023-10" db="EMBL/GenBank/DDBJ databases">
        <title>Genome assembly of Pristionchus species.</title>
        <authorList>
            <person name="Yoshida K."/>
            <person name="Sommer R.J."/>
        </authorList>
    </citation>
    <scope>NUCLEOTIDE SEQUENCE</scope>
    <source>
        <strain evidence="3">RS5133</strain>
    </source>
</reference>
<keyword evidence="4" id="KW-1185">Reference proteome</keyword>